<gene>
    <name evidence="10" type="ORF">NM961_20500</name>
</gene>
<feature type="domain" description="Histidine kinase" evidence="9">
    <location>
        <begin position="158"/>
        <end position="252"/>
    </location>
</feature>
<keyword evidence="7" id="KW-0067">ATP-binding</keyword>
<dbReference type="SUPFAM" id="SSF55874">
    <property type="entry name" value="ATPase domain of HSP90 chaperone/DNA topoisomerase II/histidine kinase"/>
    <property type="match status" value="1"/>
</dbReference>
<dbReference type="CDD" id="cd16917">
    <property type="entry name" value="HATPase_UhpB-NarQ-NarX-like"/>
    <property type="match status" value="1"/>
</dbReference>
<dbReference type="InterPro" id="IPR036890">
    <property type="entry name" value="HATPase_C_sf"/>
</dbReference>
<evidence type="ECO:0000256" key="7">
    <source>
        <dbReference type="ARBA" id="ARBA00022840"/>
    </source>
</evidence>
<keyword evidence="6 10" id="KW-0418">Kinase</keyword>
<dbReference type="InterPro" id="IPR050482">
    <property type="entry name" value="Sensor_HK_TwoCompSys"/>
</dbReference>
<evidence type="ECO:0000256" key="2">
    <source>
        <dbReference type="ARBA" id="ARBA00012438"/>
    </source>
</evidence>
<evidence type="ECO:0000256" key="4">
    <source>
        <dbReference type="ARBA" id="ARBA00022679"/>
    </source>
</evidence>
<dbReference type="RefSeq" id="WP_255916291.1">
    <property type="nucleotide sequence ID" value="NZ_JANFQO010000025.1"/>
</dbReference>
<dbReference type="SMART" id="SM00387">
    <property type="entry name" value="HATPase_c"/>
    <property type="match status" value="1"/>
</dbReference>
<dbReference type="InterPro" id="IPR005467">
    <property type="entry name" value="His_kinase_dom"/>
</dbReference>
<sequence length="257" mass="28515">MTTAPDADSIHVLNQRIDELMRQHAGLLSRLQQDQRRSRHLGRSVWRIEEEARRRIARELHDGVGQNLVALMRQVDTIAAALPDSAAEGRAGLQRLRELAQLTLDDTRSLSRLLRPQILDDLGLEPALRWLARSVEGLAVELALDTLPALDEEVSTLLFRVVQEALSNAARHSQARRVRVALGLQTPHWLRLEICDDGRGCDLARALARGSDGQSSGLGSMRDRVDLFEGKLDLQSSPGKGFNICIELPLRGVARGE</sequence>
<evidence type="ECO:0000256" key="1">
    <source>
        <dbReference type="ARBA" id="ARBA00000085"/>
    </source>
</evidence>
<dbReference type="EC" id="2.7.13.3" evidence="2"/>
<dbReference type="GO" id="GO:0016301">
    <property type="term" value="F:kinase activity"/>
    <property type="evidence" value="ECO:0007669"/>
    <property type="project" value="UniProtKB-KW"/>
</dbReference>
<dbReference type="Pfam" id="PF02518">
    <property type="entry name" value="HATPase_c"/>
    <property type="match status" value="1"/>
</dbReference>
<evidence type="ECO:0000259" key="9">
    <source>
        <dbReference type="PROSITE" id="PS50109"/>
    </source>
</evidence>
<organism evidence="10 11">
    <name type="scientific">Tahibacter harae</name>
    <dbReference type="NCBI Taxonomy" id="2963937"/>
    <lineage>
        <taxon>Bacteria</taxon>
        <taxon>Pseudomonadati</taxon>
        <taxon>Pseudomonadota</taxon>
        <taxon>Gammaproteobacteria</taxon>
        <taxon>Lysobacterales</taxon>
        <taxon>Rhodanobacteraceae</taxon>
        <taxon>Tahibacter</taxon>
    </lineage>
</organism>
<reference evidence="10" key="1">
    <citation type="submission" date="2022-07" db="EMBL/GenBank/DDBJ databases">
        <title>Tahibacter sp., a new gammaproteobacterium isolated from the silt sample collected at pig farm.</title>
        <authorList>
            <person name="Chen H."/>
        </authorList>
    </citation>
    <scope>NUCLEOTIDE SEQUENCE</scope>
    <source>
        <strain evidence="10">P2K</strain>
    </source>
</reference>
<dbReference type="Gene3D" id="1.20.5.1930">
    <property type="match status" value="1"/>
</dbReference>
<accession>A0ABT1QXU7</accession>
<keyword evidence="3" id="KW-0597">Phosphoprotein</keyword>
<evidence type="ECO:0000313" key="10">
    <source>
        <dbReference type="EMBL" id="MCQ4167103.1"/>
    </source>
</evidence>
<dbReference type="Gene3D" id="3.30.565.10">
    <property type="entry name" value="Histidine kinase-like ATPase, C-terminal domain"/>
    <property type="match status" value="1"/>
</dbReference>
<evidence type="ECO:0000313" key="11">
    <source>
        <dbReference type="Proteomes" id="UP001165498"/>
    </source>
</evidence>
<dbReference type="Proteomes" id="UP001165498">
    <property type="component" value="Unassembled WGS sequence"/>
</dbReference>
<dbReference type="PROSITE" id="PS50109">
    <property type="entry name" value="HIS_KIN"/>
    <property type="match status" value="1"/>
</dbReference>
<dbReference type="Pfam" id="PF07730">
    <property type="entry name" value="HisKA_3"/>
    <property type="match status" value="1"/>
</dbReference>
<comment type="catalytic activity">
    <reaction evidence="1">
        <text>ATP + protein L-histidine = ADP + protein N-phospho-L-histidine.</text>
        <dbReference type="EC" id="2.7.13.3"/>
    </reaction>
</comment>
<dbReference type="EMBL" id="JANFQO010000025">
    <property type="protein sequence ID" value="MCQ4167103.1"/>
    <property type="molecule type" value="Genomic_DNA"/>
</dbReference>
<comment type="caution">
    <text evidence="10">The sequence shown here is derived from an EMBL/GenBank/DDBJ whole genome shotgun (WGS) entry which is preliminary data.</text>
</comment>
<keyword evidence="8" id="KW-0902">Two-component regulatory system</keyword>
<proteinExistence type="predicted"/>
<protein>
    <recommendedName>
        <fullName evidence="2">histidine kinase</fullName>
        <ecNumber evidence="2">2.7.13.3</ecNumber>
    </recommendedName>
</protein>
<keyword evidence="11" id="KW-1185">Reference proteome</keyword>
<evidence type="ECO:0000256" key="3">
    <source>
        <dbReference type="ARBA" id="ARBA00022553"/>
    </source>
</evidence>
<evidence type="ECO:0000256" key="8">
    <source>
        <dbReference type="ARBA" id="ARBA00023012"/>
    </source>
</evidence>
<dbReference type="InterPro" id="IPR011712">
    <property type="entry name" value="Sig_transdc_His_kin_sub3_dim/P"/>
</dbReference>
<name>A0ABT1QXU7_9GAMM</name>
<keyword evidence="5" id="KW-0547">Nucleotide-binding</keyword>
<keyword evidence="4" id="KW-0808">Transferase</keyword>
<evidence type="ECO:0000256" key="5">
    <source>
        <dbReference type="ARBA" id="ARBA00022741"/>
    </source>
</evidence>
<dbReference type="PANTHER" id="PTHR24421:SF10">
    <property type="entry name" value="NITRATE_NITRITE SENSOR PROTEIN NARQ"/>
    <property type="match status" value="1"/>
</dbReference>
<dbReference type="InterPro" id="IPR003594">
    <property type="entry name" value="HATPase_dom"/>
</dbReference>
<dbReference type="PANTHER" id="PTHR24421">
    <property type="entry name" value="NITRATE/NITRITE SENSOR PROTEIN NARX-RELATED"/>
    <property type="match status" value="1"/>
</dbReference>
<evidence type="ECO:0000256" key="6">
    <source>
        <dbReference type="ARBA" id="ARBA00022777"/>
    </source>
</evidence>